<evidence type="ECO:0000313" key="1">
    <source>
        <dbReference type="EMBL" id="MPC27223.1"/>
    </source>
</evidence>
<reference evidence="1 2" key="1">
    <citation type="submission" date="2019-05" db="EMBL/GenBank/DDBJ databases">
        <title>Another draft genome of Portunus trituberculatus and its Hox gene families provides insights of decapod evolution.</title>
        <authorList>
            <person name="Jeong J.-H."/>
            <person name="Song I."/>
            <person name="Kim S."/>
            <person name="Choi T."/>
            <person name="Kim D."/>
            <person name="Ryu S."/>
            <person name="Kim W."/>
        </authorList>
    </citation>
    <scope>NUCLEOTIDE SEQUENCE [LARGE SCALE GENOMIC DNA]</scope>
    <source>
        <tissue evidence="1">Muscle</tissue>
    </source>
</reference>
<name>A0A5B7E1W6_PORTR</name>
<proteinExistence type="predicted"/>
<dbReference type="AlphaFoldDB" id="A0A5B7E1W6"/>
<evidence type="ECO:0000313" key="2">
    <source>
        <dbReference type="Proteomes" id="UP000324222"/>
    </source>
</evidence>
<keyword evidence="2" id="KW-1185">Reference proteome</keyword>
<comment type="caution">
    <text evidence="1">The sequence shown here is derived from an EMBL/GenBank/DDBJ whole genome shotgun (WGS) entry which is preliminary data.</text>
</comment>
<dbReference type="EMBL" id="VSRR010001711">
    <property type="protein sequence ID" value="MPC27223.1"/>
    <property type="molecule type" value="Genomic_DNA"/>
</dbReference>
<accession>A0A5B7E1W6</accession>
<gene>
    <name evidence="1" type="ORF">E2C01_020390</name>
</gene>
<dbReference type="Proteomes" id="UP000324222">
    <property type="component" value="Unassembled WGS sequence"/>
</dbReference>
<organism evidence="1 2">
    <name type="scientific">Portunus trituberculatus</name>
    <name type="common">Swimming crab</name>
    <name type="synonym">Neptunus trituberculatus</name>
    <dbReference type="NCBI Taxonomy" id="210409"/>
    <lineage>
        <taxon>Eukaryota</taxon>
        <taxon>Metazoa</taxon>
        <taxon>Ecdysozoa</taxon>
        <taxon>Arthropoda</taxon>
        <taxon>Crustacea</taxon>
        <taxon>Multicrustacea</taxon>
        <taxon>Malacostraca</taxon>
        <taxon>Eumalacostraca</taxon>
        <taxon>Eucarida</taxon>
        <taxon>Decapoda</taxon>
        <taxon>Pleocyemata</taxon>
        <taxon>Brachyura</taxon>
        <taxon>Eubrachyura</taxon>
        <taxon>Portunoidea</taxon>
        <taxon>Portunidae</taxon>
        <taxon>Portuninae</taxon>
        <taxon>Portunus</taxon>
    </lineage>
</organism>
<sequence length="63" mass="7504">MQGKEEEVEEKEGEEEEEEEEVVVVVVGRRWRSRYSETQRSLTTSVFKGRIDNYPGSQECFFR</sequence>
<protein>
    <submittedName>
        <fullName evidence="1">Uncharacterized protein</fullName>
    </submittedName>
</protein>